<dbReference type="InterPro" id="IPR044722">
    <property type="entry name" value="SecA_SF2_C"/>
</dbReference>
<feature type="domain" description="Helicase ATP-binding" evidence="11">
    <location>
        <begin position="86"/>
        <end position="282"/>
    </location>
</feature>
<dbReference type="HAMAP" id="MF_01382">
    <property type="entry name" value="SecA"/>
    <property type="match status" value="1"/>
</dbReference>
<keyword evidence="3 10" id="KW-0813">Transport</keyword>
<evidence type="ECO:0000256" key="5">
    <source>
        <dbReference type="ARBA" id="ARBA00022840"/>
    </source>
</evidence>
<dbReference type="PROSITE" id="PS51196">
    <property type="entry name" value="SECA_MOTOR_DEAD"/>
    <property type="match status" value="1"/>
</dbReference>
<dbReference type="GeneID" id="38947862"/>
<feature type="binding site" evidence="10">
    <location>
        <begin position="102"/>
        <end position="106"/>
    </location>
    <ligand>
        <name>ATP</name>
        <dbReference type="ChEBI" id="CHEBI:30616"/>
    </ligand>
</feature>
<dbReference type="CDD" id="cd17928">
    <property type="entry name" value="DEXDc_SecA"/>
    <property type="match status" value="1"/>
</dbReference>
<evidence type="ECO:0000256" key="3">
    <source>
        <dbReference type="ARBA" id="ARBA00022448"/>
    </source>
</evidence>
<dbReference type="Gene3D" id="1.10.3060.10">
    <property type="entry name" value="Helical scaffold and wing domains of SecA"/>
    <property type="match status" value="1"/>
</dbReference>
<evidence type="ECO:0000256" key="10">
    <source>
        <dbReference type="HAMAP-Rule" id="MF_01382"/>
    </source>
</evidence>
<accession>A0A3R5QS31</accession>
<reference evidence="13" key="1">
    <citation type="journal article" date="2019" name="Genome Biol. Evol.">
        <title>Plastid Genomes and Proteins Illuminate the Evolution of Eustigmatophyte Algae and Their Bacterial Endosymbionts.</title>
        <authorList>
            <person name="Sevcikova T."/>
            <person name="Yurchenko T."/>
            <person name="Fawley K.P."/>
            <person name="Amaral R."/>
            <person name="Strnad H."/>
            <person name="Santos L.M."/>
            <person name="Fawley M.W."/>
            <person name="Elias M."/>
        </authorList>
    </citation>
    <scope>NUCLEOTIDE SEQUENCE</scope>
</reference>
<dbReference type="InterPro" id="IPR014001">
    <property type="entry name" value="Helicase_ATP-bd"/>
</dbReference>
<dbReference type="InterPro" id="IPR020937">
    <property type="entry name" value="SecA_CS"/>
</dbReference>
<dbReference type="Pfam" id="PF21090">
    <property type="entry name" value="P-loop_SecA"/>
    <property type="match status" value="1"/>
</dbReference>
<dbReference type="GO" id="GO:0017038">
    <property type="term" value="P:protein import"/>
    <property type="evidence" value="ECO:0007669"/>
    <property type="project" value="InterPro"/>
</dbReference>
<keyword evidence="4 10" id="KW-0547">Nucleotide-binding</keyword>
<gene>
    <name evidence="10 13" type="primary">secA</name>
</gene>
<dbReference type="RefSeq" id="YP_009550781.1">
    <property type="nucleotide sequence ID" value="NC_040297.1"/>
</dbReference>
<comment type="subunit">
    <text evidence="10">Monomer and homodimer. Part of the essential Sec protein translocation apparatus which comprises SecA, SecYEG and auxiliary proteins SecDF. Other proteins may also be involved.</text>
</comment>
<comment type="catalytic activity">
    <reaction evidence="10">
        <text>ATP + H2O + cellular proteinSide 1 = ADP + phosphate + cellular proteinSide 2.</text>
        <dbReference type="EC" id="7.4.2.8"/>
    </reaction>
</comment>
<sequence length="873" mass="100616">MLSKPQKIFSKSGIPSKYYEMMQNILELEDSVKKLDDNQIQAKIVELKKEYNSKPDNKNSVVKSFSLTREMAWRKLGLKHFETQVVGGLVLNDGKIAEMKTGEGKTLVATLPACYQALSGKGVHIVTVNEYLAKRDKELLQNLYNSLGFSVGLVSEGMENQERQYNYACDITYTTNAELGFDYLRDLIIDSKNNRVLRDFYYCLIDEVDSVLIDEAQTPLILSNNLEIPGERYTKAIWAANQLVPNRHFSLKPRTKQVVMSESGLDLLKEIFQTSNLYDPKTPWIGFVENALRAKFFFQKDQDYIIQNNEIQIIDKFTGRIAKGRKWSNGLHQAIECKENVQISGETQAINSITYPSFFKMYEKLSGMTGTAKTSEKEFQQFYGLDVLVIPTNNPMKRIDHKDIIFETKKAKFKKVVEIIQNSYWQGRPVLVGTTTIEDSEILNQMIRDCNISPQLLNARPGNADIESLTVAESGLLNSVTIATNMAGRGTDIILGGNIKFLLTDFIKELVYGIINLIPQNNYMITCGLADFEDLLKDFYQLVKNYPIQSILNYFENIGDIESHVPQTTLDFKIRELYFIMKNASTNKLIDIKNLIQKLGGLLVIGTSRHESRRIDDQLRGRSGRQGDPGESYFIISLEDELLQTYNPNIFKPFQGLNRTDSFSGADYFALSRAINLLQEDIEKLFYENRKSSSSFEEVLEYQQYRYFFFRNCLLDYEDTPNLFLNLCSLTTNLTPINNNLYSDNLFAYANSLDNLILKNFSLNSQSFLYFSYIIALNLRFIYGTSFIKAFWRIVQKSILLEMDEKWVEFSERISLSKDTIGLQVYAQKDPLQEYKRKCEQEFRNFILELQKLIVKKVVLMNLHSLIFLGFRF</sequence>
<dbReference type="SUPFAM" id="SSF81767">
    <property type="entry name" value="Pre-protein crosslinking domain of SecA"/>
    <property type="match status" value="1"/>
</dbReference>
<name>A0A3R5QS31_9STRA</name>
<comment type="subcellular location">
    <subcellularLocation>
        <location evidence="10">Cell membrane</location>
        <topology evidence="10">Peripheral membrane protein</topology>
        <orientation evidence="10">Cytoplasmic side</orientation>
    </subcellularLocation>
    <subcellularLocation>
        <location evidence="10">Cytoplasm</location>
    </subcellularLocation>
    <subcellularLocation>
        <location evidence="1">Membrane</location>
        <topology evidence="1">Peripheral membrane protein</topology>
    </subcellularLocation>
    <text evidence="10">Distribution is 50-50.</text>
</comment>
<dbReference type="SMART" id="SM00958">
    <property type="entry name" value="SecA_PP_bind"/>
    <property type="match status" value="1"/>
</dbReference>
<evidence type="ECO:0000256" key="8">
    <source>
        <dbReference type="ARBA" id="ARBA00023010"/>
    </source>
</evidence>
<geneLocation type="plastid" evidence="13"/>
<dbReference type="PROSITE" id="PS51192">
    <property type="entry name" value="HELICASE_ATP_BIND_1"/>
    <property type="match status" value="1"/>
</dbReference>
<dbReference type="Gene3D" id="3.40.50.300">
    <property type="entry name" value="P-loop containing nucleotide triphosphate hydrolases"/>
    <property type="match status" value="2"/>
</dbReference>
<evidence type="ECO:0000313" key="13">
    <source>
        <dbReference type="EMBL" id="QAA11715.1"/>
    </source>
</evidence>
<keyword evidence="10" id="KW-1003">Cell membrane</keyword>
<keyword evidence="5 10" id="KW-0067">ATP-binding</keyword>
<dbReference type="SMART" id="SM00957">
    <property type="entry name" value="SecA_DEAD"/>
    <property type="match status" value="1"/>
</dbReference>
<evidence type="ECO:0000256" key="6">
    <source>
        <dbReference type="ARBA" id="ARBA00022927"/>
    </source>
</evidence>
<dbReference type="Pfam" id="PF01043">
    <property type="entry name" value="SecA_PP_bind"/>
    <property type="match status" value="1"/>
</dbReference>
<dbReference type="GO" id="GO:0005524">
    <property type="term" value="F:ATP binding"/>
    <property type="evidence" value="ECO:0007669"/>
    <property type="project" value="UniProtKB-UniRule"/>
</dbReference>
<keyword evidence="8 10" id="KW-0811">Translocation</keyword>
<dbReference type="PROSITE" id="PS01312">
    <property type="entry name" value="SECA"/>
    <property type="match status" value="1"/>
</dbReference>
<proteinExistence type="inferred from homology"/>
<dbReference type="Pfam" id="PF07517">
    <property type="entry name" value="SecA_DEAD"/>
    <property type="match status" value="1"/>
</dbReference>
<keyword evidence="10" id="KW-0963">Cytoplasm</keyword>
<feature type="binding site" evidence="10">
    <location>
        <position position="492"/>
    </location>
    <ligand>
        <name>ATP</name>
        <dbReference type="ChEBI" id="CHEBI:30616"/>
    </ligand>
</feature>
<dbReference type="GO" id="GO:0006605">
    <property type="term" value="P:protein targeting"/>
    <property type="evidence" value="ECO:0007669"/>
    <property type="project" value="UniProtKB-UniRule"/>
</dbReference>
<comment type="similarity">
    <text evidence="2 10">Belongs to the SecA family.</text>
</comment>
<keyword evidence="7 10" id="KW-1278">Translocase</keyword>
<evidence type="ECO:0000256" key="4">
    <source>
        <dbReference type="ARBA" id="ARBA00022741"/>
    </source>
</evidence>
<evidence type="ECO:0000256" key="2">
    <source>
        <dbReference type="ARBA" id="ARBA00007650"/>
    </source>
</evidence>
<dbReference type="GO" id="GO:0005737">
    <property type="term" value="C:cytoplasm"/>
    <property type="evidence" value="ECO:0007669"/>
    <property type="project" value="UniProtKB-SubCell"/>
</dbReference>
<dbReference type="InterPro" id="IPR027417">
    <property type="entry name" value="P-loop_NTPase"/>
</dbReference>
<dbReference type="InterPro" id="IPR011115">
    <property type="entry name" value="SecA_DEAD"/>
</dbReference>
<dbReference type="EC" id="7.4.2.8" evidence="10"/>
<feature type="binding site" evidence="10">
    <location>
        <position position="84"/>
    </location>
    <ligand>
        <name>ATP</name>
        <dbReference type="ChEBI" id="CHEBI:30616"/>
    </ligand>
</feature>
<dbReference type="Gene3D" id="3.90.1440.10">
    <property type="entry name" value="SecA, preprotein cross-linking domain"/>
    <property type="match status" value="1"/>
</dbReference>
<dbReference type="InterPro" id="IPR000185">
    <property type="entry name" value="SecA"/>
</dbReference>
<keyword evidence="9 10" id="KW-0472">Membrane</keyword>
<dbReference type="PANTHER" id="PTHR30612">
    <property type="entry name" value="SECA INNER MEMBRANE COMPONENT OF SEC PROTEIN SECRETION SYSTEM"/>
    <property type="match status" value="1"/>
</dbReference>
<evidence type="ECO:0000256" key="1">
    <source>
        <dbReference type="ARBA" id="ARBA00004170"/>
    </source>
</evidence>
<dbReference type="InterPro" id="IPR014018">
    <property type="entry name" value="SecA_motor_DEAD"/>
</dbReference>
<organism evidence="13">
    <name type="scientific">Eustigmatophyceae sp. Mont 10/10-1w</name>
    <dbReference type="NCBI Taxonomy" id="2506145"/>
    <lineage>
        <taxon>Eukaryota</taxon>
        <taxon>Sar</taxon>
        <taxon>Stramenopiles</taxon>
        <taxon>Ochrophyta</taxon>
        <taxon>Eustigmatophyceae</taxon>
    </lineage>
</organism>
<dbReference type="GO" id="GO:0008564">
    <property type="term" value="F:protein-exporting ATPase activity"/>
    <property type="evidence" value="ECO:0007669"/>
    <property type="project" value="UniProtKB-EC"/>
</dbReference>
<dbReference type="PANTHER" id="PTHR30612:SF0">
    <property type="entry name" value="CHLOROPLAST PROTEIN-TRANSPORTING ATPASE"/>
    <property type="match status" value="1"/>
</dbReference>
<dbReference type="InterPro" id="IPR036670">
    <property type="entry name" value="SecA_X-link_sf"/>
</dbReference>
<dbReference type="InterPro" id="IPR011116">
    <property type="entry name" value="SecA_Wing/Scaffold"/>
</dbReference>
<feature type="domain" description="SecA family profile" evidence="12">
    <location>
        <begin position="1"/>
        <end position="672"/>
    </location>
</feature>
<evidence type="ECO:0000259" key="11">
    <source>
        <dbReference type="PROSITE" id="PS51192"/>
    </source>
</evidence>
<dbReference type="GO" id="GO:0065002">
    <property type="term" value="P:intracellular protein transmembrane transport"/>
    <property type="evidence" value="ECO:0007669"/>
    <property type="project" value="UniProtKB-UniRule"/>
</dbReference>
<keyword evidence="6 10" id="KW-0653">Protein transport</keyword>
<dbReference type="InterPro" id="IPR011130">
    <property type="entry name" value="SecA_preprotein_X-link_dom"/>
</dbReference>
<evidence type="ECO:0000256" key="9">
    <source>
        <dbReference type="ARBA" id="ARBA00023136"/>
    </source>
</evidence>
<dbReference type="Pfam" id="PF07516">
    <property type="entry name" value="SecA_SW"/>
    <property type="match status" value="1"/>
</dbReference>
<dbReference type="InterPro" id="IPR036266">
    <property type="entry name" value="SecA_Wing/Scaffold_sf"/>
</dbReference>
<dbReference type="AlphaFoldDB" id="A0A3R5QS31"/>
<evidence type="ECO:0000259" key="12">
    <source>
        <dbReference type="PROSITE" id="PS51196"/>
    </source>
</evidence>
<dbReference type="GO" id="GO:0005886">
    <property type="term" value="C:plasma membrane"/>
    <property type="evidence" value="ECO:0007669"/>
    <property type="project" value="UniProtKB-SubCell"/>
</dbReference>
<dbReference type="SUPFAM" id="SSF52540">
    <property type="entry name" value="P-loop containing nucleoside triphosphate hydrolases"/>
    <property type="match status" value="2"/>
</dbReference>
<comment type="function">
    <text evidence="10">Part of the Sec protein translocase complex. Interacts with the SecYEG preprotein conducting channel. Has a central role in coupling the hydrolysis of ATP to the transfer of proteins into and across the cell membrane, serving as an ATP-driven molecular motor driving the stepwise translocation of polypeptide chains across the membrane.</text>
</comment>
<dbReference type="CDD" id="cd18803">
    <property type="entry name" value="SF2_C_secA"/>
    <property type="match status" value="1"/>
</dbReference>
<keyword evidence="13" id="KW-0934">Plastid</keyword>
<dbReference type="EMBL" id="MK281455">
    <property type="protein sequence ID" value="QAA11715.1"/>
    <property type="molecule type" value="Genomic_DNA"/>
</dbReference>
<evidence type="ECO:0000256" key="7">
    <source>
        <dbReference type="ARBA" id="ARBA00022967"/>
    </source>
</evidence>
<dbReference type="SUPFAM" id="SSF81886">
    <property type="entry name" value="Helical scaffold and wing domains of SecA"/>
    <property type="match status" value="1"/>
</dbReference>
<protein>
    <recommendedName>
        <fullName evidence="10">Protein translocase subunit SecA</fullName>
        <ecNumber evidence="10">7.4.2.8</ecNumber>
    </recommendedName>
</protein>
<dbReference type="PRINTS" id="PR00906">
    <property type="entry name" value="SECA"/>
</dbReference>